<dbReference type="Proteomes" id="UP000007797">
    <property type="component" value="Unassembled WGS sequence"/>
</dbReference>
<keyword evidence="2" id="KW-1185">Reference proteome</keyword>
<proteinExistence type="predicted"/>
<dbReference type="SUPFAM" id="SSF52540">
    <property type="entry name" value="P-loop containing nucleoside triphosphate hydrolases"/>
    <property type="match status" value="1"/>
</dbReference>
<dbReference type="AlphaFoldDB" id="F4Q7R8"/>
<evidence type="ECO:0000313" key="2">
    <source>
        <dbReference type="Proteomes" id="UP000007797"/>
    </source>
</evidence>
<evidence type="ECO:0000313" key="1">
    <source>
        <dbReference type="EMBL" id="EGG15818.1"/>
    </source>
</evidence>
<dbReference type="OrthoDB" id="23252at2759"/>
<accession>F4Q7R8</accession>
<reference evidence="2" key="1">
    <citation type="journal article" date="2011" name="Genome Res.">
        <title>Phylogeny-wide analysis of social amoeba genomes highlights ancient origins for complex intercellular communication.</title>
        <authorList>
            <person name="Heidel A.J."/>
            <person name="Lawal H.M."/>
            <person name="Felder M."/>
            <person name="Schilde C."/>
            <person name="Helps N.R."/>
            <person name="Tunggal B."/>
            <person name="Rivero F."/>
            <person name="John U."/>
            <person name="Schleicher M."/>
            <person name="Eichinger L."/>
            <person name="Platzer M."/>
            <person name="Noegel A.A."/>
            <person name="Schaap P."/>
            <person name="Gloeckner G."/>
        </authorList>
    </citation>
    <scope>NUCLEOTIDE SEQUENCE [LARGE SCALE GENOMIC DNA]</scope>
    <source>
        <strain evidence="2">SH3</strain>
    </source>
</reference>
<dbReference type="EMBL" id="GL883025">
    <property type="protein sequence ID" value="EGG15818.1"/>
    <property type="molecule type" value="Genomic_DNA"/>
</dbReference>
<organism evidence="1 2">
    <name type="scientific">Cavenderia fasciculata</name>
    <name type="common">Slime mold</name>
    <name type="synonym">Dictyostelium fasciculatum</name>
    <dbReference type="NCBI Taxonomy" id="261658"/>
    <lineage>
        <taxon>Eukaryota</taxon>
        <taxon>Amoebozoa</taxon>
        <taxon>Evosea</taxon>
        <taxon>Eumycetozoa</taxon>
        <taxon>Dictyostelia</taxon>
        <taxon>Acytosteliales</taxon>
        <taxon>Cavenderiaceae</taxon>
        <taxon>Cavenderia</taxon>
    </lineage>
</organism>
<sequence>MFLVPSFSFLFGANKKESDDNPNVTQYIKVESDGKTLVSDPMAIRESMSGIGFLGPPGAGKSTCCNTICHVLYQIKEPYFLALDSYKTVTTGVCTMSREARMKSPVPITKEVMDMEGHDHSLERSWKLAMLLSVMCEEVVLCNRDARSIVLIQAVEVFKKGMDQSKVLGMKCVTKQMFVMVKRLRDAPEILSTLSNIIPDMEFIPFTVPQFTDDQITLMETPLDFHPDMVNAIKTGILDKINPRLDTQALSSKAESIQLLLDAFNKGDFSNLGLVGKQLFLNGCKRIMNEVISIATQINLAKTKEVTLDMTFQEFFQDVSGGLDVDFTQSTFYIKETCDAYIDEFFSSPSIPNADLMFIYQSQYDHKIAKLTEAKAIAEQTDQNKRTFLEFVKEINDNAKHKLNIYIDKLKFGETQVPDKSTFIDDSSIVDLQQLVDKEPDFTIFYQYYDTAVTLIPQKCQDQENRAKWKMPIQAQGDLTCKKGCRLGGDFIICKPCGGDCYWYWIDGPTVMSKGCLKKKSFLEVEPNLTCFRCESPVNCTVRPNLSYIP</sequence>
<dbReference type="RefSeq" id="XP_004352143.1">
    <property type="nucleotide sequence ID" value="XM_004352091.1"/>
</dbReference>
<protein>
    <submittedName>
        <fullName evidence="1">Uncharacterized protein</fullName>
    </submittedName>
</protein>
<gene>
    <name evidence="1" type="ORF">DFA_09487</name>
</gene>
<dbReference type="GeneID" id="14867985"/>
<dbReference type="InterPro" id="IPR027417">
    <property type="entry name" value="P-loop_NTPase"/>
</dbReference>
<dbReference type="KEGG" id="dfa:DFA_09487"/>
<name>F4Q7R8_CACFS</name>